<feature type="transmembrane region" description="Helical" evidence="6">
    <location>
        <begin position="211"/>
        <end position="232"/>
    </location>
</feature>
<sequence>MSDLLAVALVMGFTVLCGFNDGGNLLATFLNTRVMHAAAVLAIILASVLLAPFLLGTAVATTIGTRIVDIRQAGMDVLNVSLAATLVTLLVCWRLKVPTSTSFALVGGLSGAGLAVLGPQAVVWWGLLQVGLSMVLAVVLGGLAGYVTYYGLYFFLRRASARLGGRVGYLQYLSAALLCIGYGANDAEKSVGLLATVSAVAHHEPFRVTPWMVIAPGIVFFIGLLWGGWRVARSVGFHVFRARPVHAFATQVASAAVVIGASALGGPVSSTQTIDSALVGVGVCAGKERIRWSFVRRMLVVWGVTMPLAFMVAVVLALLCKAGGVL</sequence>
<keyword evidence="3 6" id="KW-0812">Transmembrane</keyword>
<dbReference type="PANTHER" id="PTHR11101">
    <property type="entry name" value="PHOSPHATE TRANSPORTER"/>
    <property type="match status" value="1"/>
</dbReference>
<evidence type="ECO:0000256" key="2">
    <source>
        <dbReference type="ARBA" id="ARBA00022448"/>
    </source>
</evidence>
<dbReference type="PANTHER" id="PTHR11101:SF80">
    <property type="entry name" value="PHOSPHATE TRANSPORTER"/>
    <property type="match status" value="1"/>
</dbReference>
<evidence type="ECO:0000256" key="4">
    <source>
        <dbReference type="ARBA" id="ARBA00022989"/>
    </source>
</evidence>
<dbReference type="GO" id="GO:0016020">
    <property type="term" value="C:membrane"/>
    <property type="evidence" value="ECO:0007669"/>
    <property type="project" value="UniProtKB-SubCell"/>
</dbReference>
<feature type="transmembrane region" description="Helical" evidence="6">
    <location>
        <begin position="102"/>
        <end position="127"/>
    </location>
</feature>
<comment type="subcellular location">
    <subcellularLocation>
        <location evidence="1">Membrane</location>
        <topology evidence="1">Multi-pass membrane protein</topology>
    </subcellularLocation>
</comment>
<keyword evidence="2" id="KW-0813">Transport</keyword>
<keyword evidence="4 6" id="KW-1133">Transmembrane helix</keyword>
<evidence type="ECO:0000256" key="5">
    <source>
        <dbReference type="ARBA" id="ARBA00023136"/>
    </source>
</evidence>
<feature type="transmembrane region" description="Helical" evidence="6">
    <location>
        <begin position="6"/>
        <end position="27"/>
    </location>
</feature>
<dbReference type="GO" id="GO:0005315">
    <property type="term" value="F:phosphate transmembrane transporter activity"/>
    <property type="evidence" value="ECO:0007669"/>
    <property type="project" value="InterPro"/>
</dbReference>
<evidence type="ECO:0000256" key="1">
    <source>
        <dbReference type="ARBA" id="ARBA00004141"/>
    </source>
</evidence>
<dbReference type="RefSeq" id="WP_074952818.1">
    <property type="nucleotide sequence ID" value="NZ_FPBV01000011.1"/>
</dbReference>
<accession>A0A1I7JR61</accession>
<feature type="transmembrane region" description="Helical" evidence="6">
    <location>
        <begin position="39"/>
        <end position="65"/>
    </location>
</feature>
<evidence type="ECO:0000313" key="7">
    <source>
        <dbReference type="EMBL" id="SFU87664.1"/>
    </source>
</evidence>
<gene>
    <name evidence="7" type="ORF">SAMN05421543_11170</name>
</gene>
<evidence type="ECO:0000313" key="8">
    <source>
        <dbReference type="Proteomes" id="UP000183508"/>
    </source>
</evidence>
<feature type="transmembrane region" description="Helical" evidence="6">
    <location>
        <begin position="299"/>
        <end position="319"/>
    </location>
</feature>
<feature type="transmembrane region" description="Helical" evidence="6">
    <location>
        <begin position="133"/>
        <end position="155"/>
    </location>
</feature>
<dbReference type="Pfam" id="PF01384">
    <property type="entry name" value="PHO4"/>
    <property type="match status" value="2"/>
</dbReference>
<reference evidence="8" key="1">
    <citation type="submission" date="2016-10" db="EMBL/GenBank/DDBJ databases">
        <authorList>
            <person name="Varghese N."/>
        </authorList>
    </citation>
    <scope>NUCLEOTIDE SEQUENCE [LARGE SCALE GENOMIC DNA]</scope>
    <source>
        <strain evidence="8">DSM 17980</strain>
    </source>
</reference>
<name>A0A1I7JR61_9BACL</name>
<keyword evidence="8" id="KW-1185">Reference proteome</keyword>
<feature type="transmembrane region" description="Helical" evidence="6">
    <location>
        <begin position="167"/>
        <end position="184"/>
    </location>
</feature>
<dbReference type="GO" id="GO:0035435">
    <property type="term" value="P:phosphate ion transmembrane transport"/>
    <property type="evidence" value="ECO:0007669"/>
    <property type="project" value="TreeGrafter"/>
</dbReference>
<evidence type="ECO:0000256" key="3">
    <source>
        <dbReference type="ARBA" id="ARBA00022692"/>
    </source>
</evidence>
<protein>
    <submittedName>
        <fullName evidence="7">Inorganic phosphate transporter, PiT family</fullName>
    </submittedName>
</protein>
<feature type="transmembrane region" description="Helical" evidence="6">
    <location>
        <begin position="77"/>
        <end position="95"/>
    </location>
</feature>
<dbReference type="AlphaFoldDB" id="A0A1I7JR61"/>
<evidence type="ECO:0000256" key="6">
    <source>
        <dbReference type="SAM" id="Phobius"/>
    </source>
</evidence>
<dbReference type="InterPro" id="IPR001204">
    <property type="entry name" value="Phos_transporter"/>
</dbReference>
<dbReference type="Proteomes" id="UP000183508">
    <property type="component" value="Unassembled WGS sequence"/>
</dbReference>
<dbReference type="EMBL" id="FPBV01000011">
    <property type="protein sequence ID" value="SFU87664.1"/>
    <property type="molecule type" value="Genomic_DNA"/>
</dbReference>
<dbReference type="STRING" id="392015.SAMN05421543_11170"/>
<proteinExistence type="predicted"/>
<organism evidence="7 8">
    <name type="scientific">Alicyclobacillus macrosporangiidus</name>
    <dbReference type="NCBI Taxonomy" id="392015"/>
    <lineage>
        <taxon>Bacteria</taxon>
        <taxon>Bacillati</taxon>
        <taxon>Bacillota</taxon>
        <taxon>Bacilli</taxon>
        <taxon>Bacillales</taxon>
        <taxon>Alicyclobacillaceae</taxon>
        <taxon>Alicyclobacillus</taxon>
    </lineage>
</organism>
<dbReference type="eggNOG" id="COG0306">
    <property type="taxonomic scope" value="Bacteria"/>
</dbReference>
<dbReference type="OrthoDB" id="2373967at2"/>
<keyword evidence="5 6" id="KW-0472">Membrane</keyword>